<evidence type="ECO:0000256" key="4">
    <source>
        <dbReference type="ARBA" id="ARBA00048707"/>
    </source>
</evidence>
<dbReference type="FunCoup" id="F2UFN5">
    <property type="interactions" value="2086"/>
</dbReference>
<dbReference type="PANTHER" id="PTHR12649">
    <property type="entry name" value="PEPTIDYL-TRNA HYDROLASE 2"/>
    <property type="match status" value="1"/>
</dbReference>
<dbReference type="EC" id="3.1.1.29" evidence="1"/>
<evidence type="ECO:0000313" key="6">
    <source>
        <dbReference type="EMBL" id="EGD75603.1"/>
    </source>
</evidence>
<dbReference type="PANTHER" id="PTHR12649:SF11">
    <property type="entry name" value="PEPTIDYL-TRNA HYDROLASE 2, MITOCHONDRIAL"/>
    <property type="match status" value="1"/>
</dbReference>
<dbReference type="Gene3D" id="3.40.1490.10">
    <property type="entry name" value="Bit1"/>
    <property type="match status" value="1"/>
</dbReference>
<keyword evidence="2 6" id="KW-0378">Hydrolase</keyword>
<keyword evidence="5" id="KW-0812">Transmembrane</keyword>
<dbReference type="eggNOG" id="KOG3282">
    <property type="taxonomic scope" value="Eukaryota"/>
</dbReference>
<proteinExistence type="inferred from homology"/>
<dbReference type="OrthoDB" id="1733656at2759"/>
<dbReference type="AlphaFoldDB" id="F2UFN5"/>
<name>F2UFN5_SALR5</name>
<evidence type="ECO:0000256" key="3">
    <source>
        <dbReference type="ARBA" id="ARBA00038050"/>
    </source>
</evidence>
<dbReference type="InterPro" id="IPR002833">
    <property type="entry name" value="PTH2"/>
</dbReference>
<reference evidence="6" key="1">
    <citation type="submission" date="2009-08" db="EMBL/GenBank/DDBJ databases">
        <title>Annotation of Salpingoeca rosetta.</title>
        <authorList>
            <consortium name="The Broad Institute Genome Sequencing Platform"/>
            <person name="Russ C."/>
            <person name="Cuomo C."/>
            <person name="Burger G."/>
            <person name="Gray M.W."/>
            <person name="Holland P.W.H."/>
            <person name="King N."/>
            <person name="Lang F.B.F."/>
            <person name="Roger A.J."/>
            <person name="Ruiz-Trillo I."/>
            <person name="Young S.K."/>
            <person name="Zeng Q."/>
            <person name="Gargeya S."/>
            <person name="Alvarado L."/>
            <person name="Berlin A."/>
            <person name="Chapman S.B."/>
            <person name="Chen Z."/>
            <person name="Freedman E."/>
            <person name="Gellesch M."/>
            <person name="Goldberg J."/>
            <person name="Griggs A."/>
            <person name="Gujja S."/>
            <person name="Heilman E."/>
            <person name="Heiman D."/>
            <person name="Howarth C."/>
            <person name="Mehta T."/>
            <person name="Neiman D."/>
            <person name="Pearson M."/>
            <person name="Roberts A."/>
            <person name="Saif S."/>
            <person name="Shea T."/>
            <person name="Shenoy N."/>
            <person name="Sisk P."/>
            <person name="Stolte C."/>
            <person name="Sykes S."/>
            <person name="White J."/>
            <person name="Yandava C."/>
            <person name="Haas B."/>
            <person name="Nusbaum C."/>
            <person name="Birren B."/>
        </authorList>
    </citation>
    <scope>NUCLEOTIDE SEQUENCE [LARGE SCALE GENOMIC DNA]</scope>
    <source>
        <strain evidence="6">ATCC 50818</strain>
    </source>
</reference>
<protein>
    <recommendedName>
        <fullName evidence="1">peptidyl-tRNA hydrolase</fullName>
        <ecNumber evidence="1">3.1.1.29</ecNumber>
    </recommendedName>
</protein>
<keyword evidence="5" id="KW-0472">Membrane</keyword>
<dbReference type="SUPFAM" id="SSF102462">
    <property type="entry name" value="Peptidyl-tRNA hydrolase II"/>
    <property type="match status" value="1"/>
</dbReference>
<dbReference type="EMBL" id="GL832972">
    <property type="protein sequence ID" value="EGD75603.1"/>
    <property type="molecule type" value="Genomic_DNA"/>
</dbReference>
<dbReference type="GO" id="GO:0005829">
    <property type="term" value="C:cytosol"/>
    <property type="evidence" value="ECO:0007669"/>
    <property type="project" value="TreeGrafter"/>
</dbReference>
<sequence>MSGLGEVLVPPGKDMWPTLAMWTGCALAIGFSMGWMLASRPVETGASAKQQATPPAAGALVPEDDAGEVANEDQNSELKLVLGVRHDLKMKKGKVAAQCAHAAVAAYKNAKRSVPDLLRAWEMDGQPKITVKVPDEDAM</sequence>
<keyword evidence="7" id="KW-1185">Reference proteome</keyword>
<dbReference type="RefSeq" id="XP_004992060.1">
    <property type="nucleotide sequence ID" value="XM_004992003.1"/>
</dbReference>
<keyword evidence="5" id="KW-1133">Transmembrane helix</keyword>
<dbReference type="KEGG" id="sre:PTSG_06670"/>
<feature type="transmembrane region" description="Helical" evidence="5">
    <location>
        <begin position="20"/>
        <end position="38"/>
    </location>
</feature>
<dbReference type="STRING" id="946362.F2UFN5"/>
<dbReference type="InterPro" id="IPR023476">
    <property type="entry name" value="Pep_tRNA_hydro_II_dom_sf"/>
</dbReference>
<dbReference type="GO" id="GO:0004045">
    <property type="term" value="F:peptidyl-tRNA hydrolase activity"/>
    <property type="evidence" value="ECO:0007669"/>
    <property type="project" value="UniProtKB-EC"/>
</dbReference>
<dbReference type="InParanoid" id="F2UFN5"/>
<comment type="catalytic activity">
    <reaction evidence="4">
        <text>an N-acyl-L-alpha-aminoacyl-tRNA + H2O = an N-acyl-L-amino acid + a tRNA + H(+)</text>
        <dbReference type="Rhea" id="RHEA:54448"/>
        <dbReference type="Rhea" id="RHEA-COMP:10123"/>
        <dbReference type="Rhea" id="RHEA-COMP:13883"/>
        <dbReference type="ChEBI" id="CHEBI:15377"/>
        <dbReference type="ChEBI" id="CHEBI:15378"/>
        <dbReference type="ChEBI" id="CHEBI:59874"/>
        <dbReference type="ChEBI" id="CHEBI:78442"/>
        <dbReference type="ChEBI" id="CHEBI:138191"/>
        <dbReference type="EC" id="3.1.1.29"/>
    </reaction>
</comment>
<dbReference type="Pfam" id="PF01981">
    <property type="entry name" value="PTH2"/>
    <property type="match status" value="1"/>
</dbReference>
<accession>F2UFN5</accession>
<evidence type="ECO:0000256" key="1">
    <source>
        <dbReference type="ARBA" id="ARBA00013260"/>
    </source>
</evidence>
<comment type="similarity">
    <text evidence="3">Belongs to the PTH2 family.</text>
</comment>
<gene>
    <name evidence="6" type="ORF">PTSG_06670</name>
</gene>
<evidence type="ECO:0000313" key="7">
    <source>
        <dbReference type="Proteomes" id="UP000007799"/>
    </source>
</evidence>
<dbReference type="GeneID" id="16072618"/>
<evidence type="ECO:0000256" key="2">
    <source>
        <dbReference type="ARBA" id="ARBA00022801"/>
    </source>
</evidence>
<evidence type="ECO:0000256" key="5">
    <source>
        <dbReference type="SAM" id="Phobius"/>
    </source>
</evidence>
<dbReference type="Proteomes" id="UP000007799">
    <property type="component" value="Unassembled WGS sequence"/>
</dbReference>
<organism evidence="7">
    <name type="scientific">Salpingoeca rosetta (strain ATCC 50818 / BSB-021)</name>
    <dbReference type="NCBI Taxonomy" id="946362"/>
    <lineage>
        <taxon>Eukaryota</taxon>
        <taxon>Choanoflagellata</taxon>
        <taxon>Craspedida</taxon>
        <taxon>Salpingoecidae</taxon>
        <taxon>Salpingoeca</taxon>
    </lineage>
</organism>